<dbReference type="InterPro" id="IPR036514">
    <property type="entry name" value="SGNH_hydro_sf"/>
</dbReference>
<dbReference type="Gene3D" id="3.40.50.1110">
    <property type="entry name" value="SGNH hydrolase"/>
    <property type="match status" value="1"/>
</dbReference>
<reference evidence="3 4" key="1">
    <citation type="submission" date="2015-10" db="EMBL/GenBank/DDBJ databases">
        <authorList>
            <person name="Gilbert D.G."/>
        </authorList>
    </citation>
    <scope>NUCLEOTIDE SEQUENCE [LARGE SCALE GENOMIC DNA]</scope>
    <source>
        <strain evidence="4">HZ-22</strain>
    </source>
</reference>
<organism evidence="3 4">
    <name type="scientific">Pseudalgibacter alginicilyticus</name>
    <dbReference type="NCBI Taxonomy" id="1736674"/>
    <lineage>
        <taxon>Bacteria</taxon>
        <taxon>Pseudomonadati</taxon>
        <taxon>Bacteroidota</taxon>
        <taxon>Flavobacteriia</taxon>
        <taxon>Flavobacteriales</taxon>
        <taxon>Flavobacteriaceae</taxon>
        <taxon>Pseudalgibacter</taxon>
    </lineage>
</organism>
<proteinExistence type="predicted"/>
<dbReference type="SUPFAM" id="SSF52266">
    <property type="entry name" value="SGNH hydrolase"/>
    <property type="match status" value="1"/>
</dbReference>
<dbReference type="AlphaFoldDB" id="A0A0P0CED3"/>
<keyword evidence="1" id="KW-1133">Transmembrane helix</keyword>
<accession>A0A0P0CED3</accession>
<feature type="domain" description="SGNH hydrolase-type esterase" evidence="2">
    <location>
        <begin position="77"/>
        <end position="231"/>
    </location>
</feature>
<feature type="transmembrane region" description="Helical" evidence="1">
    <location>
        <begin position="12"/>
        <end position="31"/>
    </location>
</feature>
<evidence type="ECO:0000256" key="1">
    <source>
        <dbReference type="SAM" id="Phobius"/>
    </source>
</evidence>
<evidence type="ECO:0000313" key="4">
    <source>
        <dbReference type="Proteomes" id="UP000057981"/>
    </source>
</evidence>
<dbReference type="OrthoDB" id="9790057at2"/>
<dbReference type="EMBL" id="CP012898">
    <property type="protein sequence ID" value="ALJ04475.1"/>
    <property type="molecule type" value="Genomic_DNA"/>
</dbReference>
<dbReference type="KEGG" id="ahz:APS56_04670"/>
<keyword evidence="4" id="KW-1185">Reference proteome</keyword>
<protein>
    <recommendedName>
        <fullName evidence="2">SGNH hydrolase-type esterase domain-containing protein</fullName>
    </recommendedName>
</protein>
<evidence type="ECO:0000313" key="3">
    <source>
        <dbReference type="EMBL" id="ALJ04475.1"/>
    </source>
</evidence>
<dbReference type="PANTHER" id="PTHR30383">
    <property type="entry name" value="THIOESTERASE 1/PROTEASE 1/LYSOPHOSPHOLIPASE L1"/>
    <property type="match status" value="1"/>
</dbReference>
<keyword evidence="1" id="KW-0812">Transmembrane</keyword>
<dbReference type="Pfam" id="PF13472">
    <property type="entry name" value="Lipase_GDSL_2"/>
    <property type="match status" value="1"/>
</dbReference>
<gene>
    <name evidence="3" type="ORF">APS56_04670</name>
</gene>
<dbReference type="InterPro" id="IPR013830">
    <property type="entry name" value="SGNH_hydro"/>
</dbReference>
<keyword evidence="1" id="KW-0472">Membrane</keyword>
<dbReference type="PANTHER" id="PTHR30383:SF5">
    <property type="entry name" value="SGNH HYDROLASE-TYPE ESTERASE DOMAIN-CONTAINING PROTEIN"/>
    <property type="match status" value="1"/>
</dbReference>
<sequence length="250" mass="29544">MIKNIKSTNRIVCLKNLIIITLLFVLGFVLIREKYVSRIFDRLTREKYIHTYDKNINFKRELELYENYKKKGKVVMLGNSITYQCRWNELLQRHDIINQGIGADVTDGFLQRMKYVYKTEPKVCFIMGGINDLFGNISSIKINYNIEKIIDTLQSKNIEPIIYSILFVSKKYEENHPTLNMRVKETNKLLKQTCLNKGIDYIDLNKFMGNDDYLREEYSYDGLHINGKGYKKWGEIILPIIKKKVDKDTI</sequence>
<name>A0A0P0CED3_9FLAO</name>
<dbReference type="RefSeq" id="WP_054725302.1">
    <property type="nucleotide sequence ID" value="NZ_CP012898.1"/>
</dbReference>
<dbReference type="InterPro" id="IPR051532">
    <property type="entry name" value="Ester_Hydrolysis_Enzymes"/>
</dbReference>
<dbReference type="Proteomes" id="UP000057981">
    <property type="component" value="Chromosome"/>
</dbReference>
<dbReference type="GO" id="GO:0004622">
    <property type="term" value="F:phosphatidylcholine lysophospholipase activity"/>
    <property type="evidence" value="ECO:0007669"/>
    <property type="project" value="TreeGrafter"/>
</dbReference>
<evidence type="ECO:0000259" key="2">
    <source>
        <dbReference type="Pfam" id="PF13472"/>
    </source>
</evidence>